<dbReference type="AlphaFoldDB" id="A0A4R6SE61"/>
<gene>
    <name evidence="8" type="ORF">EV186_1031163</name>
</gene>
<feature type="transmembrane region" description="Helical" evidence="6">
    <location>
        <begin position="117"/>
        <end position="136"/>
    </location>
</feature>
<dbReference type="InterPro" id="IPR024320">
    <property type="entry name" value="LPG_synthase_C"/>
</dbReference>
<evidence type="ECO:0000256" key="4">
    <source>
        <dbReference type="ARBA" id="ARBA00022989"/>
    </source>
</evidence>
<dbReference type="Gene3D" id="1.20.1540.10">
    <property type="entry name" value="Rhomboid-like"/>
    <property type="match status" value="1"/>
</dbReference>
<dbReference type="GO" id="GO:0004252">
    <property type="term" value="F:serine-type endopeptidase activity"/>
    <property type="evidence" value="ECO:0007669"/>
    <property type="project" value="InterPro"/>
</dbReference>
<dbReference type="InterPro" id="IPR051211">
    <property type="entry name" value="PG_lysyltransferase"/>
</dbReference>
<keyword evidence="5 6" id="KW-0472">Membrane</keyword>
<dbReference type="GO" id="GO:0016755">
    <property type="term" value="F:aminoacyltransferase activity"/>
    <property type="evidence" value="ECO:0007669"/>
    <property type="project" value="TreeGrafter"/>
</dbReference>
<evidence type="ECO:0000256" key="2">
    <source>
        <dbReference type="ARBA" id="ARBA00022475"/>
    </source>
</evidence>
<feature type="transmembrane region" description="Helical" evidence="6">
    <location>
        <begin position="435"/>
        <end position="456"/>
    </location>
</feature>
<dbReference type="SUPFAM" id="SSF144091">
    <property type="entry name" value="Rhomboid-like"/>
    <property type="match status" value="1"/>
</dbReference>
<dbReference type="InterPro" id="IPR016181">
    <property type="entry name" value="Acyl_CoA_acyltransferase"/>
</dbReference>
<keyword evidence="2" id="KW-1003">Cell membrane</keyword>
<evidence type="ECO:0000256" key="1">
    <source>
        <dbReference type="ARBA" id="ARBA00004651"/>
    </source>
</evidence>
<dbReference type="GO" id="GO:0005886">
    <property type="term" value="C:plasma membrane"/>
    <property type="evidence" value="ECO:0007669"/>
    <property type="project" value="UniProtKB-SubCell"/>
</dbReference>
<comment type="subcellular location">
    <subcellularLocation>
        <location evidence="1">Cell membrane</location>
        <topology evidence="1">Multi-pass membrane protein</topology>
    </subcellularLocation>
</comment>
<feature type="transmembrane region" description="Helical" evidence="6">
    <location>
        <begin position="196"/>
        <end position="215"/>
    </location>
</feature>
<sequence>MMKRYPLTLVSLATLWILSVLPHPESWWVGTGAPLTAGHWWGIFTSLGWCADWPSIVVTTALIGGLVPVAERTIGSIRATALLLGSQVLGQLAGLLLASAMVDTGGAWAYRLTDQVVVGPAGAVIGLGLATTAVLPVRWRRRLRITLVLGLAMFALYSGLLSDILRLTTGLAGLTLGRTLRGRVRAPRPSLPESRLLIAVLVAASAIGPLIAAIGRTRIGPLSVLRYVFTSPQLDPATVTQLCSDPLLLHHCAELHAQQRLSGLGPAIMSIIPVLVLLAAAEGLRRGRRAAWFTAVGTNLVLFALGIQLATRTAHAPAEQRLILGPGPHLHTWLVVGLPAVQPLLVVVLLALTRDRFAVRAPAGAYRRWLRFTGLTLASTAAVYVVGSFLLADDYTPAADLHRLLLDLPTRYLPPNYLGDLELPFQPTNFATTALYEWTGVVFWSVACVGALATFIRYEMSADRTDQVRVRRLLAETGGSSLAHLASWAGQSYWFSPDGRAAVAYRLCAGVAITTGEPIGDPRHHLDAVRGFLDHCARQGWTPCLYSVGEELTERITALGWHSVQVAEETVLSLPDLAFTGRKWQDVRTALNRADRAGIKAIWLRYREAPAEIADQIKAISAAWVAEKGLPEMGFTLGGLNELADDEVAVLVAVDGDGVVHGVTSWLPVHRDGVLIGRTLDFMRRRHEAFNGVMEFLIASAALQYKEQGLEFLSLSGAPLARLDRGEPVQSLQRLLEKVGRALEPVYGFQSLLAFKAKFQPRYRPLYLAYPDPISLPAIGYAISHAYLPHLTPAAATRLVRRVARR</sequence>
<evidence type="ECO:0000256" key="6">
    <source>
        <dbReference type="SAM" id="Phobius"/>
    </source>
</evidence>
<name>A0A4R6SE61_LABRH</name>
<protein>
    <submittedName>
        <fullName evidence="8">Lysylphosphatidylglycerol synthetase-like protein (DUF2156 family)</fullName>
    </submittedName>
</protein>
<feature type="transmembrane region" description="Helical" evidence="6">
    <location>
        <begin position="291"/>
        <end position="310"/>
    </location>
</feature>
<dbReference type="RefSeq" id="WP_133851268.1">
    <property type="nucleotide sequence ID" value="NZ_SNXZ01000003.1"/>
</dbReference>
<reference evidence="8 9" key="1">
    <citation type="submission" date="2019-03" db="EMBL/GenBank/DDBJ databases">
        <title>Genomic Encyclopedia of Type Strains, Phase IV (KMG-IV): sequencing the most valuable type-strain genomes for metagenomic binning, comparative biology and taxonomic classification.</title>
        <authorList>
            <person name="Goeker M."/>
        </authorList>
    </citation>
    <scope>NUCLEOTIDE SEQUENCE [LARGE SCALE GENOMIC DNA]</scope>
    <source>
        <strain evidence="8 9">DSM 45361</strain>
    </source>
</reference>
<feature type="transmembrane region" description="Helical" evidence="6">
    <location>
        <begin position="143"/>
        <end position="161"/>
    </location>
</feature>
<feature type="transmembrane region" description="Helical" evidence="6">
    <location>
        <begin position="330"/>
        <end position="352"/>
    </location>
</feature>
<evidence type="ECO:0000259" key="7">
    <source>
        <dbReference type="Pfam" id="PF09924"/>
    </source>
</evidence>
<organism evidence="8 9">
    <name type="scientific">Labedaea rhizosphaerae</name>
    <dbReference type="NCBI Taxonomy" id="598644"/>
    <lineage>
        <taxon>Bacteria</taxon>
        <taxon>Bacillati</taxon>
        <taxon>Actinomycetota</taxon>
        <taxon>Actinomycetes</taxon>
        <taxon>Pseudonocardiales</taxon>
        <taxon>Pseudonocardiaceae</taxon>
        <taxon>Labedaea</taxon>
    </lineage>
</organism>
<comment type="caution">
    <text evidence="8">The sequence shown here is derived from an EMBL/GenBank/DDBJ whole genome shotgun (WGS) entry which is preliminary data.</text>
</comment>
<feature type="transmembrane region" description="Helical" evidence="6">
    <location>
        <begin position="46"/>
        <end position="69"/>
    </location>
</feature>
<evidence type="ECO:0000256" key="5">
    <source>
        <dbReference type="ARBA" id="ARBA00023136"/>
    </source>
</evidence>
<dbReference type="GO" id="GO:0055091">
    <property type="term" value="P:phospholipid homeostasis"/>
    <property type="evidence" value="ECO:0007669"/>
    <property type="project" value="TreeGrafter"/>
</dbReference>
<feature type="domain" description="Phosphatidylglycerol lysyltransferase C-terminal" evidence="7">
    <location>
        <begin position="471"/>
        <end position="770"/>
    </location>
</feature>
<dbReference type="PANTHER" id="PTHR34697:SF2">
    <property type="entry name" value="PHOSPHATIDYLGLYCEROL LYSYLTRANSFERASE"/>
    <property type="match status" value="1"/>
</dbReference>
<dbReference type="EMBL" id="SNXZ01000003">
    <property type="protein sequence ID" value="TDP98182.1"/>
    <property type="molecule type" value="Genomic_DNA"/>
</dbReference>
<dbReference type="Pfam" id="PF09924">
    <property type="entry name" value="LPG_synthase_C"/>
    <property type="match status" value="1"/>
</dbReference>
<keyword evidence="9" id="KW-1185">Reference proteome</keyword>
<feature type="transmembrane region" description="Helical" evidence="6">
    <location>
        <begin position="81"/>
        <end position="102"/>
    </location>
</feature>
<dbReference type="OrthoDB" id="594838at2"/>
<evidence type="ECO:0000313" key="8">
    <source>
        <dbReference type="EMBL" id="TDP98182.1"/>
    </source>
</evidence>
<accession>A0A4R6SE61</accession>
<proteinExistence type="predicted"/>
<dbReference type="PANTHER" id="PTHR34697">
    <property type="entry name" value="PHOSPHATIDYLGLYCEROL LYSYLTRANSFERASE"/>
    <property type="match status" value="1"/>
</dbReference>
<evidence type="ECO:0000313" key="9">
    <source>
        <dbReference type="Proteomes" id="UP000295444"/>
    </source>
</evidence>
<keyword evidence="3 6" id="KW-0812">Transmembrane</keyword>
<dbReference type="SUPFAM" id="SSF55729">
    <property type="entry name" value="Acyl-CoA N-acyltransferases (Nat)"/>
    <property type="match status" value="1"/>
</dbReference>
<dbReference type="InterPro" id="IPR035952">
    <property type="entry name" value="Rhomboid-like_sf"/>
</dbReference>
<evidence type="ECO:0000256" key="3">
    <source>
        <dbReference type="ARBA" id="ARBA00022692"/>
    </source>
</evidence>
<feature type="transmembrane region" description="Helical" evidence="6">
    <location>
        <begin position="372"/>
        <end position="392"/>
    </location>
</feature>
<dbReference type="Proteomes" id="UP000295444">
    <property type="component" value="Unassembled WGS sequence"/>
</dbReference>
<keyword evidence="4 6" id="KW-1133">Transmembrane helix</keyword>